<protein>
    <submittedName>
        <fullName evidence="2">Uncharacterized protein</fullName>
    </submittedName>
</protein>
<proteinExistence type="predicted"/>
<reference evidence="2" key="1">
    <citation type="submission" date="2014-11" db="EMBL/GenBank/DDBJ databases">
        <authorList>
            <person name="Amaro Gonzalez C."/>
        </authorList>
    </citation>
    <scope>NUCLEOTIDE SEQUENCE</scope>
</reference>
<name>A0A0E9TAL8_ANGAN</name>
<organism evidence="2">
    <name type="scientific">Anguilla anguilla</name>
    <name type="common">European freshwater eel</name>
    <name type="synonym">Muraena anguilla</name>
    <dbReference type="NCBI Taxonomy" id="7936"/>
    <lineage>
        <taxon>Eukaryota</taxon>
        <taxon>Metazoa</taxon>
        <taxon>Chordata</taxon>
        <taxon>Craniata</taxon>
        <taxon>Vertebrata</taxon>
        <taxon>Euteleostomi</taxon>
        <taxon>Actinopterygii</taxon>
        <taxon>Neopterygii</taxon>
        <taxon>Teleostei</taxon>
        <taxon>Anguilliformes</taxon>
        <taxon>Anguillidae</taxon>
        <taxon>Anguilla</taxon>
    </lineage>
</organism>
<evidence type="ECO:0000256" key="1">
    <source>
        <dbReference type="SAM" id="SignalP"/>
    </source>
</evidence>
<evidence type="ECO:0000313" key="2">
    <source>
        <dbReference type="EMBL" id="JAH50676.1"/>
    </source>
</evidence>
<accession>A0A0E9TAL8</accession>
<feature type="signal peptide" evidence="1">
    <location>
        <begin position="1"/>
        <end position="17"/>
    </location>
</feature>
<keyword evidence="1" id="KW-0732">Signal</keyword>
<sequence>MFSLFFFFSFSFPPVELRTCKNAVMCFSSCSYG</sequence>
<feature type="chain" id="PRO_5002432593" evidence="1">
    <location>
        <begin position="18"/>
        <end position="33"/>
    </location>
</feature>
<dbReference type="AlphaFoldDB" id="A0A0E9TAL8"/>
<dbReference type="EMBL" id="GBXM01057901">
    <property type="protein sequence ID" value="JAH50676.1"/>
    <property type="molecule type" value="Transcribed_RNA"/>
</dbReference>
<reference evidence="2" key="2">
    <citation type="journal article" date="2015" name="Fish Shellfish Immunol.">
        <title>Early steps in the European eel (Anguilla anguilla)-Vibrio vulnificus interaction in the gills: Role of the RtxA13 toxin.</title>
        <authorList>
            <person name="Callol A."/>
            <person name="Pajuelo D."/>
            <person name="Ebbesson L."/>
            <person name="Teles M."/>
            <person name="MacKenzie S."/>
            <person name="Amaro C."/>
        </authorList>
    </citation>
    <scope>NUCLEOTIDE SEQUENCE</scope>
</reference>